<evidence type="ECO:0000256" key="1">
    <source>
        <dbReference type="SAM" id="MobiDB-lite"/>
    </source>
</evidence>
<comment type="caution">
    <text evidence="2">The sequence shown here is derived from an EMBL/GenBank/DDBJ whole genome shotgun (WGS) entry which is preliminary data.</text>
</comment>
<dbReference type="AlphaFoldDB" id="A0A919MN50"/>
<protein>
    <submittedName>
        <fullName evidence="2">Uncharacterized protein</fullName>
    </submittedName>
</protein>
<sequence length="132" mass="14174">MQPANQRDANPSARPAHQCRASPPTRQPANQCATPIGARGVGRNALRRPPRAGKISVVELFAEPGRPARKPCARCGHPTRVDRMVHGFGEDCALKLGLIVAVPRLHAGEQTGTDLLDLLAAEPDDCCDGWDR</sequence>
<accession>A0A919MN50</accession>
<keyword evidence="3" id="KW-1185">Reference proteome</keyword>
<organism evidence="2 3">
    <name type="scientific">Actinoplanes nipponensis</name>
    <dbReference type="NCBI Taxonomy" id="135950"/>
    <lineage>
        <taxon>Bacteria</taxon>
        <taxon>Bacillati</taxon>
        <taxon>Actinomycetota</taxon>
        <taxon>Actinomycetes</taxon>
        <taxon>Micromonosporales</taxon>
        <taxon>Micromonosporaceae</taxon>
        <taxon>Actinoplanes</taxon>
    </lineage>
</organism>
<dbReference type="Proteomes" id="UP000647172">
    <property type="component" value="Unassembled WGS sequence"/>
</dbReference>
<evidence type="ECO:0000313" key="3">
    <source>
        <dbReference type="Proteomes" id="UP000647172"/>
    </source>
</evidence>
<reference evidence="2" key="1">
    <citation type="submission" date="2021-01" db="EMBL/GenBank/DDBJ databases">
        <title>Whole genome shotgun sequence of Actinoplanes nipponensis NBRC 14063.</title>
        <authorList>
            <person name="Komaki H."/>
            <person name="Tamura T."/>
        </authorList>
    </citation>
    <scope>NUCLEOTIDE SEQUENCE</scope>
    <source>
        <strain evidence="2">NBRC 14063</strain>
    </source>
</reference>
<feature type="region of interest" description="Disordered" evidence="1">
    <location>
        <begin position="1"/>
        <end position="47"/>
    </location>
</feature>
<gene>
    <name evidence="2" type="ORF">Ani05nite_41360</name>
</gene>
<dbReference type="EMBL" id="BOMQ01000051">
    <property type="protein sequence ID" value="GIE50602.1"/>
    <property type="molecule type" value="Genomic_DNA"/>
</dbReference>
<name>A0A919MN50_9ACTN</name>
<proteinExistence type="predicted"/>
<evidence type="ECO:0000313" key="2">
    <source>
        <dbReference type="EMBL" id="GIE50602.1"/>
    </source>
</evidence>